<dbReference type="PROSITE" id="PS50213">
    <property type="entry name" value="FAS1"/>
    <property type="match status" value="1"/>
</dbReference>
<proteinExistence type="predicted"/>
<evidence type="ECO:0000313" key="5">
    <source>
        <dbReference type="Proteomes" id="UP001212498"/>
    </source>
</evidence>
<dbReference type="PANTHER" id="PTHR10900">
    <property type="entry name" value="PERIOSTIN-RELATED"/>
    <property type="match status" value="1"/>
</dbReference>
<accession>A0ABT4ST21</accession>
<keyword evidence="2" id="KW-0732">Signal</keyword>
<dbReference type="InterPro" id="IPR036378">
    <property type="entry name" value="FAS1_dom_sf"/>
</dbReference>
<evidence type="ECO:0000259" key="3">
    <source>
        <dbReference type="PROSITE" id="PS50213"/>
    </source>
</evidence>
<dbReference type="InterPro" id="IPR000782">
    <property type="entry name" value="FAS1_domain"/>
</dbReference>
<dbReference type="Proteomes" id="UP001212498">
    <property type="component" value="Unassembled WGS sequence"/>
</dbReference>
<dbReference type="RefSeq" id="WP_271275650.1">
    <property type="nucleotide sequence ID" value="NZ_BAABFD010000017.1"/>
</dbReference>
<feature type="domain" description="FAS1" evidence="3">
    <location>
        <begin position="54"/>
        <end position="183"/>
    </location>
</feature>
<dbReference type="Pfam" id="PF02469">
    <property type="entry name" value="Fasciclin"/>
    <property type="match status" value="1"/>
</dbReference>
<reference evidence="4 5" key="1">
    <citation type="submission" date="2022-11" db="EMBL/GenBank/DDBJ databases">
        <title>Nonomuraea corallina sp. nov., a new species of the genus Nonomuraea isolated from sea side sediment in Thai sea.</title>
        <authorList>
            <person name="Ngamcharungchit C."/>
            <person name="Matsumoto A."/>
            <person name="Suriyachadkun C."/>
            <person name="Panbangred W."/>
            <person name="Inahashi Y."/>
            <person name="Intra B."/>
        </authorList>
    </citation>
    <scope>NUCLEOTIDE SEQUENCE [LARGE SCALE GENOMIC DNA]</scope>
    <source>
        <strain evidence="4 5">DSM 43553</strain>
    </source>
</reference>
<dbReference type="Gene3D" id="2.30.180.10">
    <property type="entry name" value="FAS1 domain"/>
    <property type="match status" value="1"/>
</dbReference>
<protein>
    <submittedName>
        <fullName evidence="4">Fasciclin domain-containing protein</fullName>
    </submittedName>
</protein>
<gene>
    <name evidence="4" type="ORF">OUY24_07270</name>
</gene>
<feature type="signal peptide" evidence="2">
    <location>
        <begin position="1"/>
        <end position="22"/>
    </location>
</feature>
<keyword evidence="5" id="KW-1185">Reference proteome</keyword>
<sequence>MKHLLIAAAMTLAATVTGTAGASVTSPAPQPTNGGSPSGPGCAAIEGSLKDIADKPVGTALTQVPELSTLAKAVEEAGLTEKLNSAEDITVFAPTNEAFQAVPKEQLDQLMANKEELTKVLQYHVVQGKHMAADLEGAPLTTLQGGDLTAKASGQEITVNDAKVVCADVPTRNATVQVIDKVLMPQ</sequence>
<feature type="chain" id="PRO_5045917576" evidence="2">
    <location>
        <begin position="23"/>
        <end position="186"/>
    </location>
</feature>
<feature type="region of interest" description="Disordered" evidence="1">
    <location>
        <begin position="21"/>
        <end position="41"/>
    </location>
</feature>
<evidence type="ECO:0000256" key="1">
    <source>
        <dbReference type="SAM" id="MobiDB-lite"/>
    </source>
</evidence>
<organism evidence="4 5">
    <name type="scientific">Nonomuraea ferruginea</name>
    <dbReference type="NCBI Taxonomy" id="46174"/>
    <lineage>
        <taxon>Bacteria</taxon>
        <taxon>Bacillati</taxon>
        <taxon>Actinomycetota</taxon>
        <taxon>Actinomycetes</taxon>
        <taxon>Streptosporangiales</taxon>
        <taxon>Streptosporangiaceae</taxon>
        <taxon>Nonomuraea</taxon>
    </lineage>
</organism>
<name>A0ABT4ST21_9ACTN</name>
<dbReference type="InterPro" id="IPR050904">
    <property type="entry name" value="Adhesion/Biosynth-related"/>
</dbReference>
<dbReference type="SMART" id="SM00554">
    <property type="entry name" value="FAS1"/>
    <property type="match status" value="1"/>
</dbReference>
<dbReference type="PANTHER" id="PTHR10900:SF77">
    <property type="entry name" value="FI19380P1"/>
    <property type="match status" value="1"/>
</dbReference>
<evidence type="ECO:0000256" key="2">
    <source>
        <dbReference type="SAM" id="SignalP"/>
    </source>
</evidence>
<dbReference type="EMBL" id="JAPNUD010000013">
    <property type="protein sequence ID" value="MDA0640416.1"/>
    <property type="molecule type" value="Genomic_DNA"/>
</dbReference>
<evidence type="ECO:0000313" key="4">
    <source>
        <dbReference type="EMBL" id="MDA0640416.1"/>
    </source>
</evidence>
<comment type="caution">
    <text evidence="4">The sequence shown here is derived from an EMBL/GenBank/DDBJ whole genome shotgun (WGS) entry which is preliminary data.</text>
</comment>
<dbReference type="SUPFAM" id="SSF82153">
    <property type="entry name" value="FAS1 domain"/>
    <property type="match status" value="1"/>
</dbReference>